<dbReference type="InterPro" id="IPR050194">
    <property type="entry name" value="Glycosyltransferase_grp1"/>
</dbReference>
<comment type="caution">
    <text evidence="6">The sequence shown here is derived from an EMBL/GenBank/DDBJ whole genome shotgun (WGS) entry which is preliminary data.</text>
</comment>
<dbReference type="Gene3D" id="3.40.50.2000">
    <property type="entry name" value="Glycogen Phosphorylase B"/>
    <property type="match status" value="2"/>
</dbReference>
<evidence type="ECO:0000313" key="7">
    <source>
        <dbReference type="Proteomes" id="UP000224915"/>
    </source>
</evidence>
<dbReference type="GO" id="GO:0016757">
    <property type="term" value="F:glycosyltransferase activity"/>
    <property type="evidence" value="ECO:0007669"/>
    <property type="project" value="UniProtKB-KW"/>
</dbReference>
<reference evidence="6 7" key="1">
    <citation type="submission" date="2017-10" db="EMBL/GenBank/DDBJ databases">
        <title>Sequencing the genomes of 1000 actinobacteria strains.</title>
        <authorList>
            <person name="Klenk H.-P."/>
        </authorList>
    </citation>
    <scope>NUCLEOTIDE SEQUENCE [LARGE SCALE GENOMIC DNA]</scope>
    <source>
        <strain evidence="6 7">DSM 21801</strain>
    </source>
</reference>
<feature type="compositionally biased region" description="Gly residues" evidence="4">
    <location>
        <begin position="191"/>
        <end position="206"/>
    </location>
</feature>
<accession>A0A2A9CXJ9</accession>
<evidence type="ECO:0000256" key="4">
    <source>
        <dbReference type="SAM" id="MobiDB-lite"/>
    </source>
</evidence>
<keyword evidence="2 6" id="KW-0328">Glycosyltransferase</keyword>
<dbReference type="InterPro" id="IPR028098">
    <property type="entry name" value="Glyco_trans_4-like_N"/>
</dbReference>
<dbReference type="Pfam" id="PF13692">
    <property type="entry name" value="Glyco_trans_1_4"/>
    <property type="match status" value="1"/>
</dbReference>
<keyword evidence="7" id="KW-1185">Reference proteome</keyword>
<dbReference type="Proteomes" id="UP000224915">
    <property type="component" value="Unassembled WGS sequence"/>
</dbReference>
<evidence type="ECO:0000256" key="2">
    <source>
        <dbReference type="ARBA" id="ARBA00022676"/>
    </source>
</evidence>
<dbReference type="SUPFAM" id="SSF53756">
    <property type="entry name" value="UDP-Glycosyltransferase/glycogen phosphorylase"/>
    <property type="match status" value="1"/>
</dbReference>
<evidence type="ECO:0000313" key="6">
    <source>
        <dbReference type="EMBL" id="PFG19154.1"/>
    </source>
</evidence>
<dbReference type="GO" id="GO:1901137">
    <property type="term" value="P:carbohydrate derivative biosynthetic process"/>
    <property type="evidence" value="ECO:0007669"/>
    <property type="project" value="UniProtKB-ARBA"/>
</dbReference>
<feature type="domain" description="Glycosyltransferase subfamily 4-like N-terminal" evidence="5">
    <location>
        <begin position="15"/>
        <end position="179"/>
    </location>
</feature>
<dbReference type="EMBL" id="PDJD01000001">
    <property type="protein sequence ID" value="PFG19154.1"/>
    <property type="molecule type" value="Genomic_DNA"/>
</dbReference>
<dbReference type="RefSeq" id="WP_098468323.1">
    <property type="nucleotide sequence ID" value="NZ_PDJD01000001.1"/>
</dbReference>
<dbReference type="OrthoDB" id="5242526at2"/>
<dbReference type="PANTHER" id="PTHR45947:SF3">
    <property type="entry name" value="SULFOQUINOVOSYL TRANSFERASE SQD2"/>
    <property type="match status" value="1"/>
</dbReference>
<keyword evidence="3 6" id="KW-0808">Transferase</keyword>
<proteinExistence type="predicted"/>
<dbReference type="Pfam" id="PF13439">
    <property type="entry name" value="Glyco_transf_4"/>
    <property type="match status" value="1"/>
</dbReference>
<protein>
    <recommendedName>
        <fullName evidence="1">D-inositol 3-phosphate glycosyltransferase</fullName>
    </recommendedName>
</protein>
<evidence type="ECO:0000256" key="1">
    <source>
        <dbReference type="ARBA" id="ARBA00021292"/>
    </source>
</evidence>
<gene>
    <name evidence="6" type="ORF">ATL40_0711</name>
</gene>
<organism evidence="6 7">
    <name type="scientific">Serinibacter salmoneus</name>
    <dbReference type="NCBI Taxonomy" id="556530"/>
    <lineage>
        <taxon>Bacteria</taxon>
        <taxon>Bacillati</taxon>
        <taxon>Actinomycetota</taxon>
        <taxon>Actinomycetes</taxon>
        <taxon>Micrococcales</taxon>
        <taxon>Beutenbergiaceae</taxon>
        <taxon>Serinibacter</taxon>
    </lineage>
</organism>
<feature type="region of interest" description="Disordered" evidence="4">
    <location>
        <begin position="187"/>
        <end position="206"/>
    </location>
</feature>
<dbReference type="PANTHER" id="PTHR45947">
    <property type="entry name" value="SULFOQUINOVOSYL TRANSFERASE SQD2"/>
    <property type="match status" value="1"/>
</dbReference>
<dbReference type="AlphaFoldDB" id="A0A2A9CXJ9"/>
<sequence length="400" mass="42430">MRILQVANFVSPQSGGIRTALAAWARRYQALGHEVTALVPEAGDDPAQWWPEHPDARTTPGMAVGAGYRLITAQAEVMRLVDRWRPDVIELSDRTTLRWLPAWAASRGIACVMVAHEHVQDVLTTRGFSRAVSCAVADLANMGAGRRATTVVTPSRYAALEPARVGVHARVVPLGVDIEAFHPRLRVHPGRAGGGAPGAPGTPGGGPLRLVHVGRLSREKRPWLSIETLRALLQREVDAELVVLGSGPLAGDLERRAAGLPVEFLGHRPRAQVAETLANADVALAPAPAETFGLGALEAMACGTPVVCSDTGALPEVVGIGGSQRDADPRQFAAAARALAADPVARERARRRAVAQGWHASACAMLATHAEAIARLAPPRRVSWRTRVTDARLAREGVGE</sequence>
<evidence type="ECO:0000256" key="3">
    <source>
        <dbReference type="ARBA" id="ARBA00022679"/>
    </source>
</evidence>
<dbReference type="CDD" id="cd03801">
    <property type="entry name" value="GT4_PimA-like"/>
    <property type="match status" value="1"/>
</dbReference>
<evidence type="ECO:0000259" key="5">
    <source>
        <dbReference type="Pfam" id="PF13439"/>
    </source>
</evidence>
<name>A0A2A9CXJ9_9MICO</name>